<dbReference type="CDD" id="cd00609">
    <property type="entry name" value="AAT_like"/>
    <property type="match status" value="1"/>
</dbReference>
<dbReference type="InterPro" id="IPR015421">
    <property type="entry name" value="PyrdxlP-dep_Trfase_major"/>
</dbReference>
<accession>A0A2V2NFM3</accession>
<dbReference type="GeneID" id="97549788"/>
<comment type="caution">
    <text evidence="2">The sequence shown here is derived from an EMBL/GenBank/DDBJ whole genome shotgun (WGS) entry which is preliminary data.</text>
</comment>
<dbReference type="Gene3D" id="3.40.640.10">
    <property type="entry name" value="Type I PLP-dependent aspartate aminotransferase-like (Major domain)"/>
    <property type="match status" value="1"/>
</dbReference>
<keyword evidence="3" id="KW-1185">Reference proteome</keyword>
<proteinExistence type="predicted"/>
<evidence type="ECO:0000313" key="2">
    <source>
        <dbReference type="EMBL" id="PWR74401.1"/>
    </source>
</evidence>
<dbReference type="EMBL" id="QGMY01000002">
    <property type="protein sequence ID" value="PWR74401.1"/>
    <property type="molecule type" value="Genomic_DNA"/>
</dbReference>
<organism evidence="2 3">
    <name type="scientific">Methanospirillum lacunae</name>
    <dbReference type="NCBI Taxonomy" id="668570"/>
    <lineage>
        <taxon>Archaea</taxon>
        <taxon>Methanobacteriati</taxon>
        <taxon>Methanobacteriota</taxon>
        <taxon>Stenosarchaea group</taxon>
        <taxon>Methanomicrobia</taxon>
        <taxon>Methanomicrobiales</taxon>
        <taxon>Methanospirillaceae</taxon>
        <taxon>Methanospirillum</taxon>
    </lineage>
</organism>
<dbReference type="InterPro" id="IPR004839">
    <property type="entry name" value="Aminotransferase_I/II_large"/>
</dbReference>
<dbReference type="RefSeq" id="WP_109967680.1">
    <property type="nucleotide sequence ID" value="NZ_CP176093.1"/>
</dbReference>
<keyword evidence="2" id="KW-0032">Aminotransferase</keyword>
<dbReference type="AlphaFoldDB" id="A0A2V2NFM3"/>
<dbReference type="PANTHER" id="PTHR43510:SF1">
    <property type="entry name" value="AMINOTRANSFERASE FUNCTION, HYPOTHETICAL (EUROFUNG)"/>
    <property type="match status" value="1"/>
</dbReference>
<dbReference type="InterPro" id="IPR015422">
    <property type="entry name" value="PyrdxlP-dep_Trfase_small"/>
</dbReference>
<dbReference type="SUPFAM" id="SSF53383">
    <property type="entry name" value="PLP-dependent transferases"/>
    <property type="match status" value="1"/>
</dbReference>
<evidence type="ECO:0000313" key="3">
    <source>
        <dbReference type="Proteomes" id="UP000245657"/>
    </source>
</evidence>
<dbReference type="PANTHER" id="PTHR43510">
    <property type="entry name" value="AMINOTRANSFERASE FUNCTION, HYPOTHETICAL (EUROFUNG)"/>
    <property type="match status" value="1"/>
</dbReference>
<dbReference type="Pfam" id="PF00155">
    <property type="entry name" value="Aminotran_1_2"/>
    <property type="match status" value="1"/>
</dbReference>
<protein>
    <submittedName>
        <fullName evidence="2">Aminotransferase</fullName>
    </submittedName>
</protein>
<dbReference type="GO" id="GO:0008483">
    <property type="term" value="F:transaminase activity"/>
    <property type="evidence" value="ECO:0007669"/>
    <property type="project" value="UniProtKB-KW"/>
</dbReference>
<dbReference type="OrthoDB" id="33635at2157"/>
<dbReference type="Proteomes" id="UP000245657">
    <property type="component" value="Unassembled WGS sequence"/>
</dbReference>
<reference evidence="2 3" key="1">
    <citation type="submission" date="2018-05" db="EMBL/GenBank/DDBJ databases">
        <title>Draft genome of Methanospirillum lacunae Ki8-1.</title>
        <authorList>
            <person name="Dueholm M.S."/>
            <person name="Nielsen P.H."/>
            <person name="Bakmann L.F."/>
            <person name="Otzen D.E."/>
        </authorList>
    </citation>
    <scope>NUCLEOTIDE SEQUENCE [LARGE SCALE GENOMIC DNA]</scope>
    <source>
        <strain evidence="2 3">Ki8-1</strain>
    </source>
</reference>
<dbReference type="InterPro" id="IPR015424">
    <property type="entry name" value="PyrdxlP-dep_Trfase"/>
</dbReference>
<gene>
    <name evidence="2" type="ORF">DK846_04435</name>
</gene>
<name>A0A2V2NFM3_9EURY</name>
<dbReference type="Gene3D" id="3.90.1150.10">
    <property type="entry name" value="Aspartate Aminotransferase, domain 1"/>
    <property type="match status" value="1"/>
</dbReference>
<feature type="domain" description="Aminotransferase class I/classII large" evidence="1">
    <location>
        <begin position="53"/>
        <end position="352"/>
    </location>
</feature>
<sequence>MDIRDFRLERYMAQHEFSAPFLLCSSDCETLSIQDLLTFEDQSYENFLNLKLGYTEAPGSPELREEISAWYNAIDSNDVIVTSGAEETIFIAMHVLLRSGDHVIVQMPAYQSLHEIPKSIGCHVSPWHMVEKNGAWHLDLEILHDLITPNTKVLVINSPHNPTGYQFSASDWAEIEKICSDHSIFIISDEVYRGIEHNPDTALNPMADMSESALSIGVMSKSLGLAGLRIGWVASQNEEFRKKFQAFKDYTTICNSGPSEYLARLALKYKDQIIKNNLSIIHENMDILHTFFKSYADQVTWSAPIAGSTAFPRLVSDTPVETFCDKVRKDTGVLLLPGTVFHVETPHFRLGYGRKNMPDILGRFEQYLQSRI</sequence>
<evidence type="ECO:0000259" key="1">
    <source>
        <dbReference type="Pfam" id="PF00155"/>
    </source>
</evidence>
<dbReference type="GO" id="GO:0030170">
    <property type="term" value="F:pyridoxal phosphate binding"/>
    <property type="evidence" value="ECO:0007669"/>
    <property type="project" value="InterPro"/>
</dbReference>
<keyword evidence="2" id="KW-0808">Transferase</keyword>